<evidence type="ECO:0000313" key="2">
    <source>
        <dbReference type="EMBL" id="KAA9165865.1"/>
    </source>
</evidence>
<sequence>MPGDIELDTGAVNESGKSVSDAADELRTKITEFQSKLEGYESAFGGDDLGSAMQSVYDAIREAAMESYEDNTATVTETGDRIVDMAKSYEAIETAHSEQLTAFLKEMGE</sequence>
<dbReference type="Proteomes" id="UP000319769">
    <property type="component" value="Unassembled WGS sequence"/>
</dbReference>
<evidence type="ECO:0000256" key="1">
    <source>
        <dbReference type="SAM" id="MobiDB-lite"/>
    </source>
</evidence>
<gene>
    <name evidence="2" type="ORF">FPZ12_005150</name>
</gene>
<comment type="caution">
    <text evidence="2">The sequence shown here is derived from an EMBL/GenBank/DDBJ whole genome shotgun (WGS) entry which is preliminary data.</text>
</comment>
<evidence type="ECO:0000313" key="3">
    <source>
        <dbReference type="Proteomes" id="UP000319769"/>
    </source>
</evidence>
<evidence type="ECO:0008006" key="4">
    <source>
        <dbReference type="Google" id="ProtNLM"/>
    </source>
</evidence>
<dbReference type="Gene3D" id="1.10.287.1060">
    <property type="entry name" value="ESAT-6-like"/>
    <property type="match status" value="1"/>
</dbReference>
<name>A0A5N0VI70_9PSEU</name>
<reference evidence="2" key="1">
    <citation type="submission" date="2019-09" db="EMBL/GenBank/DDBJ databases">
        <authorList>
            <person name="Teo W.F.A."/>
            <person name="Duangmal K."/>
        </authorList>
    </citation>
    <scope>NUCLEOTIDE SEQUENCE [LARGE SCALE GENOMIC DNA]</scope>
    <source>
        <strain evidence="2">K81G1</strain>
    </source>
</reference>
<feature type="region of interest" description="Disordered" evidence="1">
    <location>
        <begin position="1"/>
        <end position="20"/>
    </location>
</feature>
<organism evidence="2 3">
    <name type="scientific">Amycolatopsis acidicola</name>
    <dbReference type="NCBI Taxonomy" id="2596893"/>
    <lineage>
        <taxon>Bacteria</taxon>
        <taxon>Bacillati</taxon>
        <taxon>Actinomycetota</taxon>
        <taxon>Actinomycetes</taxon>
        <taxon>Pseudonocardiales</taxon>
        <taxon>Pseudonocardiaceae</taxon>
        <taxon>Amycolatopsis</taxon>
    </lineage>
</organism>
<protein>
    <recommendedName>
        <fullName evidence="4">PE domain-containing protein</fullName>
    </recommendedName>
</protein>
<proteinExistence type="predicted"/>
<accession>A0A5N0VI70</accession>
<dbReference type="RefSeq" id="WP_144750401.1">
    <property type="nucleotide sequence ID" value="NZ_VMNW02000004.1"/>
</dbReference>
<dbReference type="OrthoDB" id="3696413at2"/>
<dbReference type="EMBL" id="VMNW02000004">
    <property type="protein sequence ID" value="KAA9165865.1"/>
    <property type="molecule type" value="Genomic_DNA"/>
</dbReference>
<dbReference type="AlphaFoldDB" id="A0A5N0VI70"/>
<keyword evidence="3" id="KW-1185">Reference proteome</keyword>